<organism evidence="2 3">
    <name type="scientific">Musa acuminata subsp. malaccensis</name>
    <name type="common">Wild banana</name>
    <name type="synonym">Musa malaccensis</name>
    <dbReference type="NCBI Taxonomy" id="214687"/>
    <lineage>
        <taxon>Eukaryota</taxon>
        <taxon>Viridiplantae</taxon>
        <taxon>Streptophyta</taxon>
        <taxon>Embryophyta</taxon>
        <taxon>Tracheophyta</taxon>
        <taxon>Spermatophyta</taxon>
        <taxon>Magnoliopsida</taxon>
        <taxon>Liliopsida</taxon>
        <taxon>Zingiberales</taxon>
        <taxon>Musaceae</taxon>
        <taxon>Musa</taxon>
    </lineage>
</organism>
<dbReference type="EnsemblPlants" id="Ma05_t00010.1">
    <property type="protein sequence ID" value="Ma05_p00010.1"/>
    <property type="gene ID" value="Ma05_g00010"/>
</dbReference>
<dbReference type="Gramene" id="Ma05_t00010.1">
    <property type="protein sequence ID" value="Ma05_p00010.1"/>
    <property type="gene ID" value="Ma05_g00010"/>
</dbReference>
<name>A0A804IZ68_MUSAM</name>
<dbReference type="Proteomes" id="UP000012960">
    <property type="component" value="Unplaced"/>
</dbReference>
<accession>A0A804IZ68</accession>
<feature type="region of interest" description="Disordered" evidence="1">
    <location>
        <begin position="1"/>
        <end position="28"/>
    </location>
</feature>
<reference evidence="2" key="1">
    <citation type="submission" date="2021-05" db="UniProtKB">
        <authorList>
            <consortium name="EnsemblPlants"/>
        </authorList>
    </citation>
    <scope>IDENTIFICATION</scope>
    <source>
        <strain evidence="2">subsp. malaccensis</strain>
    </source>
</reference>
<sequence>MDCIKSRPLPTAQCTPGHPCPKPSDSFSRATTAAFPRRAAVFLSIGEQRKQRRYLPPGCSCCCCVFLCERRLLRLPLHRRNGVSAPRVGLPSSRELFDAKLENKTYRIITR</sequence>
<evidence type="ECO:0000313" key="3">
    <source>
        <dbReference type="Proteomes" id="UP000012960"/>
    </source>
</evidence>
<evidence type="ECO:0000313" key="2">
    <source>
        <dbReference type="EnsemblPlants" id="Ma05_p00010.1"/>
    </source>
</evidence>
<dbReference type="AlphaFoldDB" id="A0A804IZ68"/>
<keyword evidence="3" id="KW-1185">Reference proteome</keyword>
<protein>
    <submittedName>
        <fullName evidence="2">Uncharacterized protein</fullName>
    </submittedName>
</protein>
<dbReference type="InParanoid" id="A0A804IZ68"/>
<evidence type="ECO:0000256" key="1">
    <source>
        <dbReference type="SAM" id="MobiDB-lite"/>
    </source>
</evidence>
<proteinExistence type="predicted"/>